<name>A0A562UVD0_9SPHN</name>
<feature type="transmembrane region" description="Helical" evidence="1">
    <location>
        <begin position="36"/>
        <end position="53"/>
    </location>
</feature>
<dbReference type="EMBL" id="VLLK01000001">
    <property type="protein sequence ID" value="TWJ09590.1"/>
    <property type="molecule type" value="Genomic_DNA"/>
</dbReference>
<feature type="transmembrane region" description="Helical" evidence="1">
    <location>
        <begin position="74"/>
        <end position="98"/>
    </location>
</feature>
<keyword evidence="1" id="KW-0812">Transmembrane</keyword>
<keyword evidence="3" id="KW-1185">Reference proteome</keyword>
<dbReference type="AlphaFoldDB" id="A0A562UVD0"/>
<sequence length="100" mass="10768">MLQRATSWGIASDCFAHHLLSMIASAFTFASEADQVAFLGGLFVTIAILALVMDRLRSRRERVGQLDSVGWVPWTLVFLACAIIGGGLLALSLPTALFSQ</sequence>
<evidence type="ECO:0000313" key="3">
    <source>
        <dbReference type="Proteomes" id="UP000320547"/>
    </source>
</evidence>
<gene>
    <name evidence="2" type="ORF">JN10_1227</name>
</gene>
<proteinExistence type="predicted"/>
<dbReference type="STRING" id="476157.GCA_001663155_02126"/>
<organism evidence="2 3">
    <name type="scientific">Altererythrobacter ishigakiensis</name>
    <dbReference type="NCBI Taxonomy" id="476157"/>
    <lineage>
        <taxon>Bacteria</taxon>
        <taxon>Pseudomonadati</taxon>
        <taxon>Pseudomonadota</taxon>
        <taxon>Alphaproteobacteria</taxon>
        <taxon>Sphingomonadales</taxon>
        <taxon>Erythrobacteraceae</taxon>
        <taxon>Altererythrobacter</taxon>
    </lineage>
</organism>
<keyword evidence="1" id="KW-0472">Membrane</keyword>
<evidence type="ECO:0000313" key="2">
    <source>
        <dbReference type="EMBL" id="TWJ09590.1"/>
    </source>
</evidence>
<comment type="caution">
    <text evidence="2">The sequence shown here is derived from an EMBL/GenBank/DDBJ whole genome shotgun (WGS) entry which is preliminary data.</text>
</comment>
<dbReference type="Proteomes" id="UP000320547">
    <property type="component" value="Unassembled WGS sequence"/>
</dbReference>
<accession>A0A562UVD0</accession>
<evidence type="ECO:0000256" key="1">
    <source>
        <dbReference type="SAM" id="Phobius"/>
    </source>
</evidence>
<keyword evidence="1" id="KW-1133">Transmembrane helix</keyword>
<protein>
    <submittedName>
        <fullName evidence="2">Uncharacterized protein</fullName>
    </submittedName>
</protein>
<reference evidence="2 3" key="1">
    <citation type="submission" date="2019-07" db="EMBL/GenBank/DDBJ databases">
        <title>Genomic Encyclopedia of Archaeal and Bacterial Type Strains, Phase II (KMG-II): from individual species to whole genera.</title>
        <authorList>
            <person name="Goeker M."/>
        </authorList>
    </citation>
    <scope>NUCLEOTIDE SEQUENCE [LARGE SCALE GENOMIC DNA]</scope>
    <source>
        <strain evidence="2 3">ATCC BAA-2084</strain>
    </source>
</reference>